<reference evidence="2 3" key="1">
    <citation type="submission" date="2018-11" db="EMBL/GenBank/DDBJ databases">
        <title>Complete genome sequence of Nocardioides baekrokdamisoli strain KCTC 39748.</title>
        <authorList>
            <person name="Kang S.W."/>
            <person name="Lee K.C."/>
            <person name="Kim K.K."/>
            <person name="Kim J.S."/>
            <person name="Kim D.S."/>
            <person name="Ko S.H."/>
            <person name="Yang S.H."/>
            <person name="Shin Y.K."/>
            <person name="Lee J.S."/>
        </authorList>
    </citation>
    <scope>NUCLEOTIDE SEQUENCE [LARGE SCALE GENOMIC DNA]</scope>
    <source>
        <strain evidence="2 3">KCTC 39748</strain>
    </source>
</reference>
<feature type="transmembrane region" description="Helical" evidence="1">
    <location>
        <begin position="12"/>
        <end position="32"/>
    </location>
</feature>
<dbReference type="AlphaFoldDB" id="A0A3G9IWZ3"/>
<feature type="transmembrane region" description="Helical" evidence="1">
    <location>
        <begin position="318"/>
        <end position="338"/>
    </location>
</feature>
<accession>A0A3G9IWZ3</accession>
<feature type="transmembrane region" description="Helical" evidence="1">
    <location>
        <begin position="444"/>
        <end position="464"/>
    </location>
</feature>
<feature type="transmembrane region" description="Helical" evidence="1">
    <location>
        <begin position="385"/>
        <end position="402"/>
    </location>
</feature>
<feature type="transmembrane region" description="Helical" evidence="1">
    <location>
        <begin position="724"/>
        <end position="747"/>
    </location>
</feature>
<dbReference type="PANTHER" id="PTHR38454">
    <property type="entry name" value="INTEGRAL MEMBRANE PROTEIN-RELATED"/>
    <property type="match status" value="1"/>
</dbReference>
<feature type="transmembrane region" description="Helical" evidence="1">
    <location>
        <begin position="347"/>
        <end position="365"/>
    </location>
</feature>
<dbReference type="Proteomes" id="UP000271573">
    <property type="component" value="Chromosome"/>
</dbReference>
<gene>
    <name evidence="2" type="ORF">Back2_24880</name>
</gene>
<dbReference type="OrthoDB" id="5139172at2"/>
<protein>
    <recommendedName>
        <fullName evidence="4">YfhO family protein</fullName>
    </recommendedName>
</protein>
<dbReference type="KEGG" id="nbe:Back2_24880"/>
<keyword evidence="1" id="KW-1133">Transmembrane helix</keyword>
<feature type="transmembrane region" description="Helical" evidence="1">
    <location>
        <begin position="148"/>
        <end position="167"/>
    </location>
</feature>
<evidence type="ECO:0000313" key="2">
    <source>
        <dbReference type="EMBL" id="BBH18201.1"/>
    </source>
</evidence>
<organism evidence="2 3">
    <name type="scientific">Nocardioides baekrokdamisoli</name>
    <dbReference type="NCBI Taxonomy" id="1804624"/>
    <lineage>
        <taxon>Bacteria</taxon>
        <taxon>Bacillati</taxon>
        <taxon>Actinomycetota</taxon>
        <taxon>Actinomycetes</taxon>
        <taxon>Propionibacteriales</taxon>
        <taxon>Nocardioidaceae</taxon>
        <taxon>Nocardioides</taxon>
    </lineage>
</organism>
<feature type="transmembrane region" description="Helical" evidence="1">
    <location>
        <begin position="476"/>
        <end position="493"/>
    </location>
</feature>
<dbReference type="InterPro" id="IPR018580">
    <property type="entry name" value="Uncharacterised_YfhO"/>
</dbReference>
<feature type="transmembrane region" description="Helical" evidence="1">
    <location>
        <begin position="244"/>
        <end position="267"/>
    </location>
</feature>
<feature type="transmembrane region" description="Helical" evidence="1">
    <location>
        <begin position="121"/>
        <end position="141"/>
    </location>
</feature>
<evidence type="ECO:0000313" key="3">
    <source>
        <dbReference type="Proteomes" id="UP000271573"/>
    </source>
</evidence>
<dbReference type="EMBL" id="AP019307">
    <property type="protein sequence ID" value="BBH18201.1"/>
    <property type="molecule type" value="Genomic_DNA"/>
</dbReference>
<feature type="transmembrane region" description="Helical" evidence="1">
    <location>
        <begin position="414"/>
        <end position="432"/>
    </location>
</feature>
<dbReference type="PANTHER" id="PTHR38454:SF1">
    <property type="entry name" value="INTEGRAL MEMBRANE PROTEIN"/>
    <property type="match status" value="1"/>
</dbReference>
<name>A0A3G9IWZ3_9ACTN</name>
<dbReference type="RefSeq" id="WP_125569540.1">
    <property type="nucleotide sequence ID" value="NZ_AP019307.1"/>
</dbReference>
<proteinExistence type="predicted"/>
<sequence>MLARIRELLERRPHLGPILLICAIVVVANGLYLTGIRDSDPLGTRAGLAPAAHGWVAGRTTIDRNDGYTSQALGHLAATDLLHGHLPLWNEYEGVGTPLLGEMQSAALFPPTLLNALPNGILYEHILLEMLGGAATYLLLIRLRRSRLAALTGGVSFAVMGVFVWLTNAAFNPIAFLPVCLLAVQGMADAAREGRRSAYWALLGFGIGMSLLSGFPETAALDGMLVAAFAVMRWVQLRGFRRRFTLGVLGGGVAGVALAAPALVAFVDYLGFAAVGGHGGAFGGAWLPARALPMLGLPYAYGPIFPVEFGRRTTIDGLWGAVGGYLTLTTLVVAVLAFRRSTRRAEVWLFGIASLIALGRIYGPAPIVWVFDLIPGMTKVSTTRYLPPIVAMCACVLVAYGIDSLRVPRRKTRLAATVAVLVALAFAGGALFLVSDSAVHGRWWWYGISVGWAAALLLMIGLGLRQADAGRAQRARRMIAAVVMLDAVAMFMVPQLSAPSKVQIDRPAVAFLQSHVGLGRVYSISVMAANYGSYFGIAQLNVNDLPFPRTFAQYAEEDLDPGTTAVPIFPGGMKDSDGPVRRRDTALVANFEAFREAGVAYVVTARNQLSLTQGLSVGMRLVYNDGFIRIWEVPHPKPYFETVGTPCRTDFAGRYSVTVTCSQPSVLVRREMYAPGWTARVNGHGAAITAYAPPGSSVGLFQWVSLPAGRSTVTFAYRPRGLDAALVAAAVSALAMGGGWVVSLIGARRRRRADMSETSAS</sequence>
<keyword evidence="3" id="KW-1185">Reference proteome</keyword>
<keyword evidence="1" id="KW-0472">Membrane</keyword>
<evidence type="ECO:0000256" key="1">
    <source>
        <dbReference type="SAM" id="Phobius"/>
    </source>
</evidence>
<keyword evidence="1" id="KW-0812">Transmembrane</keyword>
<evidence type="ECO:0008006" key="4">
    <source>
        <dbReference type="Google" id="ProtNLM"/>
    </source>
</evidence>